<sequence length="98" mass="11374">MGAYKLSELCDKDIGGIYEYGIEQFGLKQAKDYILGLHASFELLAKQNFMGLDASELIPELRRFSFKSHMILYFTTDYGAFVVRVLHQSMDYQRHILK</sequence>
<dbReference type="EMBL" id="FPBF01000011">
    <property type="protein sequence ID" value="SFU19764.1"/>
    <property type="molecule type" value="Genomic_DNA"/>
</dbReference>
<protein>
    <recommendedName>
        <fullName evidence="2">Toxin</fullName>
    </recommendedName>
</protein>
<gene>
    <name evidence="3" type="ORF">SAMN04489724_0192</name>
</gene>
<dbReference type="Gene3D" id="3.30.2310.20">
    <property type="entry name" value="RelE-like"/>
    <property type="match status" value="1"/>
</dbReference>
<dbReference type="RefSeq" id="WP_091698270.1">
    <property type="nucleotide sequence ID" value="NZ_FPBF01000011.1"/>
</dbReference>
<evidence type="ECO:0000256" key="1">
    <source>
        <dbReference type="ARBA" id="ARBA00022649"/>
    </source>
</evidence>
<accession>A0A1I7E733</accession>
<dbReference type="Proteomes" id="UP000199673">
    <property type="component" value="Unassembled WGS sequence"/>
</dbReference>
<dbReference type="PIRSF" id="PIRSF029218">
    <property type="entry name" value="ParE"/>
    <property type="match status" value="1"/>
</dbReference>
<dbReference type="OrthoDB" id="7173315at2"/>
<comment type="similarity">
    <text evidence="2">Belongs to the RelE toxin family.</text>
</comment>
<proteinExistence type="inferred from homology"/>
<keyword evidence="4" id="KW-1185">Reference proteome</keyword>
<evidence type="ECO:0000313" key="3">
    <source>
        <dbReference type="EMBL" id="SFU19764.1"/>
    </source>
</evidence>
<keyword evidence="1" id="KW-1277">Toxin-antitoxin system</keyword>
<reference evidence="4" key="1">
    <citation type="submission" date="2016-10" db="EMBL/GenBank/DDBJ databases">
        <authorList>
            <person name="Varghese N."/>
            <person name="Submissions S."/>
        </authorList>
    </citation>
    <scope>NUCLEOTIDE SEQUENCE [LARGE SCALE GENOMIC DNA]</scope>
    <source>
        <strain evidence="4">DSM 23445</strain>
    </source>
</reference>
<dbReference type="AlphaFoldDB" id="A0A1I7E733"/>
<dbReference type="STRING" id="305507.SAMN04489724_0192"/>
<name>A0A1I7E733_9BACT</name>
<dbReference type="Pfam" id="PF05016">
    <property type="entry name" value="ParE_toxin"/>
    <property type="match status" value="1"/>
</dbReference>
<evidence type="ECO:0000313" key="4">
    <source>
        <dbReference type="Proteomes" id="UP000199673"/>
    </source>
</evidence>
<dbReference type="InterPro" id="IPR007712">
    <property type="entry name" value="RelE/ParE_toxin"/>
</dbReference>
<evidence type="ECO:0000256" key="2">
    <source>
        <dbReference type="PIRNR" id="PIRNR029218"/>
    </source>
</evidence>
<dbReference type="InterPro" id="IPR028344">
    <property type="entry name" value="ParE1/4"/>
</dbReference>
<dbReference type="InterPro" id="IPR035093">
    <property type="entry name" value="RelE/ParE_toxin_dom_sf"/>
</dbReference>
<organism evidence="3 4">
    <name type="scientific">Algoriphagus locisalis</name>
    <dbReference type="NCBI Taxonomy" id="305507"/>
    <lineage>
        <taxon>Bacteria</taxon>
        <taxon>Pseudomonadati</taxon>
        <taxon>Bacteroidota</taxon>
        <taxon>Cytophagia</taxon>
        <taxon>Cytophagales</taxon>
        <taxon>Cyclobacteriaceae</taxon>
        <taxon>Algoriphagus</taxon>
    </lineage>
</organism>